<keyword evidence="5" id="KW-0472">Membrane</keyword>
<keyword evidence="3" id="KW-1003">Cell membrane</keyword>
<name>A0ABU3ME82_9PROT</name>
<dbReference type="Pfam" id="PF02608">
    <property type="entry name" value="Bmp"/>
    <property type="match status" value="1"/>
</dbReference>
<dbReference type="SUPFAM" id="SSF53822">
    <property type="entry name" value="Periplasmic binding protein-like I"/>
    <property type="match status" value="1"/>
</dbReference>
<accession>A0ABU3ME82</accession>
<dbReference type="InterPro" id="IPR050957">
    <property type="entry name" value="BMP_lipoprotein"/>
</dbReference>
<feature type="signal peptide" evidence="7">
    <location>
        <begin position="1"/>
        <end position="26"/>
    </location>
</feature>
<dbReference type="RefSeq" id="WP_027282613.1">
    <property type="nucleotide sequence ID" value="NZ_JAVVDO010000009.1"/>
</dbReference>
<evidence type="ECO:0000313" key="9">
    <source>
        <dbReference type="EMBL" id="MDT8330920.1"/>
    </source>
</evidence>
<evidence type="ECO:0000256" key="2">
    <source>
        <dbReference type="ARBA" id="ARBA00008610"/>
    </source>
</evidence>
<proteinExistence type="inferred from homology"/>
<organism evidence="9 10">
    <name type="scientific">Roseomonas gilardii</name>
    <dbReference type="NCBI Taxonomy" id="257708"/>
    <lineage>
        <taxon>Bacteria</taxon>
        <taxon>Pseudomonadati</taxon>
        <taxon>Pseudomonadota</taxon>
        <taxon>Alphaproteobacteria</taxon>
        <taxon>Acetobacterales</taxon>
        <taxon>Roseomonadaceae</taxon>
        <taxon>Roseomonas</taxon>
    </lineage>
</organism>
<dbReference type="PANTHER" id="PTHR34296">
    <property type="entry name" value="TRANSCRIPTIONAL ACTIVATOR PROTEIN MED"/>
    <property type="match status" value="1"/>
</dbReference>
<evidence type="ECO:0000256" key="4">
    <source>
        <dbReference type="ARBA" id="ARBA00022729"/>
    </source>
</evidence>
<dbReference type="Proteomes" id="UP001258945">
    <property type="component" value="Unassembled WGS sequence"/>
</dbReference>
<keyword evidence="6" id="KW-0449">Lipoprotein</keyword>
<comment type="similarity">
    <text evidence="2">Belongs to the BMP lipoprotein family.</text>
</comment>
<protein>
    <submittedName>
        <fullName evidence="9">BMP family ABC transporter substrate-binding protein</fullName>
    </submittedName>
</protein>
<evidence type="ECO:0000256" key="1">
    <source>
        <dbReference type="ARBA" id="ARBA00004193"/>
    </source>
</evidence>
<evidence type="ECO:0000256" key="3">
    <source>
        <dbReference type="ARBA" id="ARBA00022475"/>
    </source>
</evidence>
<evidence type="ECO:0000256" key="5">
    <source>
        <dbReference type="ARBA" id="ARBA00023136"/>
    </source>
</evidence>
<comment type="subcellular location">
    <subcellularLocation>
        <location evidence="1">Cell membrane</location>
        <topology evidence="1">Lipid-anchor</topology>
    </subcellularLocation>
</comment>
<dbReference type="Gene3D" id="3.40.50.2300">
    <property type="match status" value="2"/>
</dbReference>
<dbReference type="InterPro" id="IPR028082">
    <property type="entry name" value="Peripla_BP_I"/>
</dbReference>
<dbReference type="EMBL" id="JAVVDO010000009">
    <property type="protein sequence ID" value="MDT8330920.1"/>
    <property type="molecule type" value="Genomic_DNA"/>
</dbReference>
<dbReference type="InterPro" id="IPR003760">
    <property type="entry name" value="PnrA-like"/>
</dbReference>
<dbReference type="CDD" id="cd06354">
    <property type="entry name" value="PBP1_PrnA-like"/>
    <property type="match status" value="1"/>
</dbReference>
<keyword evidence="4 7" id="KW-0732">Signal</keyword>
<feature type="chain" id="PRO_5046707727" evidence="7">
    <location>
        <begin position="27"/>
        <end position="336"/>
    </location>
</feature>
<evidence type="ECO:0000256" key="6">
    <source>
        <dbReference type="ARBA" id="ARBA00023288"/>
    </source>
</evidence>
<evidence type="ECO:0000256" key="7">
    <source>
        <dbReference type="SAM" id="SignalP"/>
    </source>
</evidence>
<comment type="caution">
    <text evidence="9">The sequence shown here is derived from an EMBL/GenBank/DDBJ whole genome shotgun (WGS) entry which is preliminary data.</text>
</comment>
<evidence type="ECO:0000313" key="10">
    <source>
        <dbReference type="Proteomes" id="UP001258945"/>
    </source>
</evidence>
<keyword evidence="10" id="KW-1185">Reference proteome</keyword>
<evidence type="ECO:0000259" key="8">
    <source>
        <dbReference type="Pfam" id="PF02608"/>
    </source>
</evidence>
<sequence length="336" mass="35839">MRRLLLSALCALPVMAALPLAAPASAEEIKPAVVFDMGGKFDKSFNEAVHNGAQAFTKATGIEVREFEPQNDTQREQALRNLARRGQTPIVAVGFNQASALKVVAAEFPKLHFIILDTVVEAPNVQSVVFREEQGSYLAGMLAALRSGTGKIGFVGGMDIPLIRKFACGYVQGAKAAKPGIEVLQNMTGSTPTAWNDPVRGAELTRSQIERGADVIFQAAGATGIGVLQAASDAGKYGIGVDSNQNHLHPGHVLTSMVKRLDVAVQKAFQDAREGRFTAGTHVLGLEDDGVSLAFDENNAKIVTDEMRAKVDQARQDIIAGKVKVHDYMTSNSCPN</sequence>
<gene>
    <name evidence="9" type="ORF">RQ831_07625</name>
</gene>
<reference evidence="9 10" key="1">
    <citation type="journal article" date="2019" name="Microb. Pathog.">
        <title>Comparison of VITEK 2, MALDI-TOF MS, 16S rRNA gene sequencing, and whole-genome sequencing for identification of Roseomonas mucosa.</title>
        <authorList>
            <person name="Rudolph W.W."/>
            <person name="Gunzer F."/>
            <person name="Trauth M."/>
            <person name="Bunk B."/>
            <person name="Bigge R."/>
            <person name="Schrottner P."/>
        </authorList>
    </citation>
    <scope>NUCLEOTIDE SEQUENCE [LARGE SCALE GENOMIC DNA]</scope>
    <source>
        <strain evidence="9 10">DSM 103800</strain>
    </source>
</reference>
<dbReference type="PANTHER" id="PTHR34296:SF2">
    <property type="entry name" value="ABC TRANSPORTER GUANOSINE-BINDING PROTEIN NUPN"/>
    <property type="match status" value="1"/>
</dbReference>
<feature type="domain" description="ABC transporter substrate-binding protein PnrA-like" evidence="8">
    <location>
        <begin position="32"/>
        <end position="326"/>
    </location>
</feature>